<keyword evidence="2 4" id="KW-0472">Membrane</keyword>
<organism evidence="7 8">
    <name type="scientific">Ectothiorhodospira haloalkaliphila</name>
    <dbReference type="NCBI Taxonomy" id="421628"/>
    <lineage>
        <taxon>Bacteria</taxon>
        <taxon>Pseudomonadati</taxon>
        <taxon>Pseudomonadota</taxon>
        <taxon>Gammaproteobacteria</taxon>
        <taxon>Chromatiales</taxon>
        <taxon>Ectothiorhodospiraceae</taxon>
        <taxon>Ectothiorhodospira</taxon>
    </lineage>
</organism>
<dbReference type="EMBL" id="CP007268">
    <property type="protein sequence ID" value="AHK80377.1"/>
    <property type="molecule type" value="Genomic_DNA"/>
</dbReference>
<dbReference type="InterPro" id="IPR006690">
    <property type="entry name" value="OMPA-like_CS"/>
</dbReference>
<dbReference type="CDD" id="cd07185">
    <property type="entry name" value="OmpA_C-like"/>
    <property type="match status" value="1"/>
</dbReference>
<dbReference type="InterPro" id="IPR036737">
    <property type="entry name" value="OmpA-like_sf"/>
</dbReference>
<keyword evidence="8" id="KW-1185">Reference proteome</keyword>
<dbReference type="KEGG" id="hhc:M911_15860"/>
<dbReference type="PROSITE" id="PS01068">
    <property type="entry name" value="OMPA_1"/>
    <property type="match status" value="1"/>
</dbReference>
<dbReference type="RefSeq" id="WP_025282928.1">
    <property type="nucleotide sequence ID" value="NZ_CP007268.1"/>
</dbReference>
<gene>
    <name evidence="7" type="ORF">M911_15860</name>
</gene>
<dbReference type="AlphaFoldDB" id="W8KTM2"/>
<dbReference type="GO" id="GO:0009279">
    <property type="term" value="C:cell outer membrane"/>
    <property type="evidence" value="ECO:0007669"/>
    <property type="project" value="UniProtKB-SubCell"/>
</dbReference>
<reference evidence="7 8" key="1">
    <citation type="journal article" date="2014" name="J Genomics">
        <title>Draft Genome Sequence of the Extremely Halophilic Phototrophic Purple Sulfur Bacterium Halorhodospira halochloris.</title>
        <authorList>
            <person name="Singh K.S."/>
            <person name="Kirksey J."/>
            <person name="Hoff W.D."/>
            <person name="Deole R."/>
        </authorList>
    </citation>
    <scope>NUCLEOTIDE SEQUENCE [LARGE SCALE GENOMIC DNA]</scope>
    <source>
        <strain evidence="7 8">A</strain>
    </source>
</reference>
<evidence type="ECO:0000256" key="1">
    <source>
        <dbReference type="ARBA" id="ARBA00004442"/>
    </source>
</evidence>
<reference evidence="8" key="2">
    <citation type="submission" date="2014-02" db="EMBL/GenBank/DDBJ databases">
        <title>Draft Genome Sequence of extremely halophilic bacteria Halorhodospira halochloris.</title>
        <authorList>
            <person name="Singh K.S."/>
        </authorList>
    </citation>
    <scope>NUCLEOTIDE SEQUENCE [LARGE SCALE GENOMIC DNA]</scope>
    <source>
        <strain evidence="8">A</strain>
    </source>
</reference>
<evidence type="ECO:0000313" key="8">
    <source>
        <dbReference type="Proteomes" id="UP000019442"/>
    </source>
</evidence>
<comment type="subcellular location">
    <subcellularLocation>
        <location evidence="1">Cell outer membrane</location>
    </subcellularLocation>
</comment>
<dbReference type="InterPro" id="IPR006665">
    <property type="entry name" value="OmpA-like"/>
</dbReference>
<dbReference type="Proteomes" id="UP000019442">
    <property type="component" value="Chromosome"/>
</dbReference>
<name>W8KTM2_9GAMM</name>
<sequence length="286" mass="30728">MITSLAVLLSGCMATMDRQGQGTVIGALGGAIVGSQLDGKRGAAVGAIIGGGAGYLIGRHLDEQEAALRNELGQQMSDGSVSLERTGGNEAMVLSMRGNVLFGTGSASVSPTAYDSLNRLARAWHDNPDLNIIITGHTDNVGPLEFNRDLSARRAENVALYLVKRGVPYRNLYTRGAGELAPVANNNTARGRSQNRRVDLVFYPASVPPPEVRLVYTHDTEPRSTEPRVATHQPQSGPPHQRPEAAYAFTDEDRALAQRQQQEVRGSEETEPLSPIRSASELVKHL</sequence>
<dbReference type="PRINTS" id="PR01021">
    <property type="entry name" value="OMPADOMAIN"/>
</dbReference>
<dbReference type="SUPFAM" id="SSF103088">
    <property type="entry name" value="OmpA-like"/>
    <property type="match status" value="1"/>
</dbReference>
<evidence type="ECO:0000256" key="3">
    <source>
        <dbReference type="ARBA" id="ARBA00023237"/>
    </source>
</evidence>
<dbReference type="InterPro" id="IPR039567">
    <property type="entry name" value="Gly-zipper"/>
</dbReference>
<dbReference type="HOGENOM" id="CLU_016890_6_2_6"/>
<evidence type="ECO:0000256" key="2">
    <source>
        <dbReference type="ARBA" id="ARBA00023136"/>
    </source>
</evidence>
<dbReference type="Pfam" id="PF00691">
    <property type="entry name" value="OmpA"/>
    <property type="match status" value="1"/>
</dbReference>
<evidence type="ECO:0000256" key="4">
    <source>
        <dbReference type="PROSITE-ProRule" id="PRU00473"/>
    </source>
</evidence>
<dbReference type="PANTHER" id="PTHR30329">
    <property type="entry name" value="STATOR ELEMENT OF FLAGELLAR MOTOR COMPLEX"/>
    <property type="match status" value="1"/>
</dbReference>
<dbReference type="Gene3D" id="3.30.1330.60">
    <property type="entry name" value="OmpA-like domain"/>
    <property type="match status" value="1"/>
</dbReference>
<feature type="domain" description="OmpA-like" evidence="6">
    <location>
        <begin position="89"/>
        <end position="206"/>
    </location>
</feature>
<protein>
    <submittedName>
        <fullName evidence="7">Membrane protein</fullName>
    </submittedName>
</protein>
<feature type="region of interest" description="Disordered" evidence="5">
    <location>
        <begin position="220"/>
        <end position="286"/>
    </location>
</feature>
<dbReference type="InterPro" id="IPR006664">
    <property type="entry name" value="OMP_bac"/>
</dbReference>
<proteinExistence type="predicted"/>
<dbReference type="PROSITE" id="PS51123">
    <property type="entry name" value="OMPA_2"/>
    <property type="match status" value="1"/>
</dbReference>
<dbReference type="InterPro" id="IPR050330">
    <property type="entry name" value="Bact_OuterMem_StrucFunc"/>
</dbReference>
<dbReference type="PANTHER" id="PTHR30329:SF21">
    <property type="entry name" value="LIPOPROTEIN YIAD-RELATED"/>
    <property type="match status" value="1"/>
</dbReference>
<evidence type="ECO:0000256" key="5">
    <source>
        <dbReference type="SAM" id="MobiDB-lite"/>
    </source>
</evidence>
<evidence type="ECO:0000259" key="6">
    <source>
        <dbReference type="PROSITE" id="PS51123"/>
    </source>
</evidence>
<accession>W8KTM2</accession>
<evidence type="ECO:0000313" key="7">
    <source>
        <dbReference type="EMBL" id="AHK80377.1"/>
    </source>
</evidence>
<keyword evidence="3" id="KW-0998">Cell outer membrane</keyword>
<dbReference type="OrthoDB" id="9782229at2"/>
<dbReference type="Pfam" id="PF13488">
    <property type="entry name" value="Gly-zipper_Omp"/>
    <property type="match status" value="1"/>
</dbReference>